<dbReference type="GO" id="GO:0005886">
    <property type="term" value="C:plasma membrane"/>
    <property type="evidence" value="ECO:0007669"/>
    <property type="project" value="UniProtKB-SubCell"/>
</dbReference>
<proteinExistence type="predicted"/>
<dbReference type="Gene3D" id="1.20.1250.20">
    <property type="entry name" value="MFS general substrate transporter like domains"/>
    <property type="match status" value="1"/>
</dbReference>
<organism evidence="9 10">
    <name type="scientific">Salmonella enterica I</name>
    <dbReference type="NCBI Taxonomy" id="59201"/>
    <lineage>
        <taxon>Bacteria</taxon>
        <taxon>Pseudomonadati</taxon>
        <taxon>Pseudomonadota</taxon>
        <taxon>Gammaproteobacteria</taxon>
        <taxon>Enterobacterales</taxon>
        <taxon>Enterobacteriaceae</taxon>
        <taxon>Salmonella</taxon>
    </lineage>
</organism>
<dbReference type="GO" id="GO:0022857">
    <property type="term" value="F:transmembrane transporter activity"/>
    <property type="evidence" value="ECO:0007669"/>
    <property type="project" value="InterPro"/>
</dbReference>
<keyword evidence="5 7" id="KW-1133">Transmembrane helix</keyword>
<dbReference type="PROSITE" id="PS50850">
    <property type="entry name" value="MFS"/>
    <property type="match status" value="1"/>
</dbReference>
<dbReference type="InterPro" id="IPR036259">
    <property type="entry name" value="MFS_trans_sf"/>
</dbReference>
<evidence type="ECO:0000256" key="1">
    <source>
        <dbReference type="ARBA" id="ARBA00004429"/>
    </source>
</evidence>
<feature type="transmembrane region" description="Helical" evidence="7">
    <location>
        <begin position="22"/>
        <end position="41"/>
    </location>
</feature>
<reference evidence="9 10" key="1">
    <citation type="submission" date="2018-06" db="EMBL/GenBank/DDBJ databases">
        <authorList>
            <consortium name="Pathogen Informatics"/>
            <person name="Doyle S."/>
        </authorList>
    </citation>
    <scope>NUCLEOTIDE SEQUENCE [LARGE SCALE GENOMIC DNA]</scope>
    <source>
        <strain evidence="9 10">NCTC8261</strain>
    </source>
</reference>
<accession>A0A379WR23</accession>
<evidence type="ECO:0000313" key="10">
    <source>
        <dbReference type="Proteomes" id="UP000254712"/>
    </source>
</evidence>
<dbReference type="SUPFAM" id="SSF103473">
    <property type="entry name" value="MFS general substrate transporter"/>
    <property type="match status" value="1"/>
</dbReference>
<evidence type="ECO:0000256" key="3">
    <source>
        <dbReference type="ARBA" id="ARBA00022519"/>
    </source>
</evidence>
<evidence type="ECO:0000256" key="4">
    <source>
        <dbReference type="ARBA" id="ARBA00022692"/>
    </source>
</evidence>
<dbReference type="Proteomes" id="UP000254712">
    <property type="component" value="Unassembled WGS sequence"/>
</dbReference>
<evidence type="ECO:0000256" key="6">
    <source>
        <dbReference type="ARBA" id="ARBA00023136"/>
    </source>
</evidence>
<keyword evidence="6 7" id="KW-0472">Membrane</keyword>
<sequence>MLWTATLYPTQSRATGVSWSNAIGRCGAIVGSLSGGMMMALNFSFDTLFFVIAIPAAISAVMLTLLTVVVRLSISVPDDLPRASVVNE</sequence>
<keyword evidence="3" id="KW-0997">Cell inner membrane</keyword>
<keyword evidence="4 7" id="KW-0812">Transmembrane</keyword>
<dbReference type="AlphaFoldDB" id="A0A379WR23"/>
<feature type="domain" description="Major facilitator superfamily (MFS) profile" evidence="8">
    <location>
        <begin position="1"/>
        <end position="71"/>
    </location>
</feature>
<keyword evidence="2" id="KW-1003">Cell membrane</keyword>
<comment type="subcellular location">
    <subcellularLocation>
        <location evidence="1">Cell inner membrane</location>
        <topology evidence="1">Multi-pass membrane protein</topology>
    </subcellularLocation>
</comment>
<evidence type="ECO:0000256" key="5">
    <source>
        <dbReference type="ARBA" id="ARBA00022989"/>
    </source>
</evidence>
<evidence type="ECO:0000259" key="8">
    <source>
        <dbReference type="PROSITE" id="PS50850"/>
    </source>
</evidence>
<name>A0A379WR23_SALET</name>
<evidence type="ECO:0000313" key="9">
    <source>
        <dbReference type="EMBL" id="SUH36360.1"/>
    </source>
</evidence>
<feature type="transmembrane region" description="Helical" evidence="7">
    <location>
        <begin position="48"/>
        <end position="74"/>
    </location>
</feature>
<protein>
    <submittedName>
        <fullName evidence="9">N-hydroxybenzoate transporter</fullName>
    </submittedName>
</protein>
<dbReference type="InterPro" id="IPR020846">
    <property type="entry name" value="MFS_dom"/>
</dbReference>
<gene>
    <name evidence="9" type="primary">pcaK_2</name>
    <name evidence="9" type="ORF">NCTC8261_02612</name>
</gene>
<evidence type="ECO:0000256" key="7">
    <source>
        <dbReference type="SAM" id="Phobius"/>
    </source>
</evidence>
<evidence type="ECO:0000256" key="2">
    <source>
        <dbReference type="ARBA" id="ARBA00022475"/>
    </source>
</evidence>
<dbReference type="EMBL" id="UGXT01000002">
    <property type="protein sequence ID" value="SUH36360.1"/>
    <property type="molecule type" value="Genomic_DNA"/>
</dbReference>